<comment type="subcellular location">
    <subcellularLocation>
        <location evidence="1">Cell membrane</location>
        <topology evidence="1">Multi-pass membrane protein</topology>
    </subcellularLocation>
</comment>
<dbReference type="InterPro" id="IPR001463">
    <property type="entry name" value="Na/Ala_symport"/>
</dbReference>
<keyword evidence="4" id="KW-1003">Cell membrane</keyword>
<name>A0A0P9KUR4_9PSED</name>
<dbReference type="Proteomes" id="UP000050425">
    <property type="component" value="Unassembled WGS sequence"/>
</dbReference>
<reference evidence="9 10" key="1">
    <citation type="submission" date="2015-09" db="EMBL/GenBank/DDBJ databases">
        <title>Genome announcement of multiple Pseudomonas syringae strains.</title>
        <authorList>
            <person name="Thakur S."/>
            <person name="Wang P.W."/>
            <person name="Gong Y."/>
            <person name="Weir B.S."/>
            <person name="Guttman D.S."/>
        </authorList>
    </citation>
    <scope>NUCLEOTIDE SEQUENCE [LARGE SCALE GENOMIC DNA]</scope>
    <source>
        <strain evidence="9 10">ICMP4303</strain>
    </source>
</reference>
<evidence type="ECO:0000256" key="3">
    <source>
        <dbReference type="ARBA" id="ARBA00022448"/>
    </source>
</evidence>
<dbReference type="AlphaFoldDB" id="A0A0P9KUR4"/>
<sequence>MAFVNLIALAMLFKVVKRILNDYDAQRRAGIKTPVFDSSQFPDLDLDRSAWPANPSRQSTHDAELAGKPAPEAR</sequence>
<evidence type="ECO:0000256" key="7">
    <source>
        <dbReference type="ARBA" id="ARBA00023136"/>
    </source>
</evidence>
<keyword evidence="6" id="KW-1133">Transmembrane helix</keyword>
<keyword evidence="7" id="KW-0472">Membrane</keyword>
<feature type="compositionally biased region" description="Basic and acidic residues" evidence="8">
    <location>
        <begin position="59"/>
        <end position="74"/>
    </location>
</feature>
<protein>
    <submittedName>
        <fullName evidence="9">Sodium/alanine transporter</fullName>
    </submittedName>
</protein>
<evidence type="ECO:0000256" key="8">
    <source>
        <dbReference type="SAM" id="MobiDB-lite"/>
    </source>
</evidence>
<gene>
    <name evidence="9" type="ORF">ALO88_05362</name>
</gene>
<dbReference type="EMBL" id="LJPT01000169">
    <property type="protein sequence ID" value="KPW44051.1"/>
    <property type="molecule type" value="Genomic_DNA"/>
</dbReference>
<keyword evidence="3" id="KW-0813">Transport</keyword>
<proteinExistence type="inferred from homology"/>
<organism evidence="9 10">
    <name type="scientific">Pseudomonas syringae pv. antirrhini</name>
    <dbReference type="NCBI Taxonomy" id="251702"/>
    <lineage>
        <taxon>Bacteria</taxon>
        <taxon>Pseudomonadati</taxon>
        <taxon>Pseudomonadota</taxon>
        <taxon>Gammaproteobacteria</taxon>
        <taxon>Pseudomonadales</taxon>
        <taxon>Pseudomonadaceae</taxon>
        <taxon>Pseudomonas</taxon>
    </lineage>
</organism>
<evidence type="ECO:0000256" key="6">
    <source>
        <dbReference type="ARBA" id="ARBA00022989"/>
    </source>
</evidence>
<evidence type="ECO:0000256" key="4">
    <source>
        <dbReference type="ARBA" id="ARBA00022475"/>
    </source>
</evidence>
<evidence type="ECO:0000313" key="10">
    <source>
        <dbReference type="Proteomes" id="UP000050425"/>
    </source>
</evidence>
<accession>A0A0P9KUR4</accession>
<keyword evidence="5" id="KW-0812">Transmembrane</keyword>
<evidence type="ECO:0000256" key="1">
    <source>
        <dbReference type="ARBA" id="ARBA00004651"/>
    </source>
</evidence>
<evidence type="ECO:0000256" key="2">
    <source>
        <dbReference type="ARBA" id="ARBA00009261"/>
    </source>
</evidence>
<dbReference type="Pfam" id="PF01235">
    <property type="entry name" value="Na_Ala_symp"/>
    <property type="match status" value="1"/>
</dbReference>
<feature type="region of interest" description="Disordered" evidence="8">
    <location>
        <begin position="35"/>
        <end position="74"/>
    </location>
</feature>
<dbReference type="PATRIC" id="fig|251702.3.peg.4605"/>
<evidence type="ECO:0000256" key="5">
    <source>
        <dbReference type="ARBA" id="ARBA00022692"/>
    </source>
</evidence>
<comment type="caution">
    <text evidence="9">The sequence shown here is derived from an EMBL/GenBank/DDBJ whole genome shotgun (WGS) entry which is preliminary data.</text>
</comment>
<comment type="similarity">
    <text evidence="2">Belongs to the alanine or glycine:cation symporter (AGCS) (TC 2.A.25) family.</text>
</comment>
<evidence type="ECO:0000313" key="9">
    <source>
        <dbReference type="EMBL" id="KPW44051.1"/>
    </source>
</evidence>